<protein>
    <submittedName>
        <fullName evidence="1">Uncharacterized protein</fullName>
    </submittedName>
</protein>
<dbReference type="AlphaFoldDB" id="A0AAW2N0E2"/>
<reference evidence="1" key="1">
    <citation type="submission" date="2020-06" db="EMBL/GenBank/DDBJ databases">
        <authorList>
            <person name="Li T."/>
            <person name="Hu X."/>
            <person name="Zhang T."/>
            <person name="Song X."/>
            <person name="Zhang H."/>
            <person name="Dai N."/>
            <person name="Sheng W."/>
            <person name="Hou X."/>
            <person name="Wei L."/>
        </authorList>
    </citation>
    <scope>NUCLEOTIDE SEQUENCE</scope>
    <source>
        <strain evidence="1">G02</strain>
        <tissue evidence="1">Leaf</tissue>
    </source>
</reference>
<name>A0AAW2N0E2_SESRA</name>
<reference evidence="1" key="2">
    <citation type="journal article" date="2024" name="Plant">
        <title>Genomic evolution and insights into agronomic trait innovations of Sesamum species.</title>
        <authorList>
            <person name="Miao H."/>
            <person name="Wang L."/>
            <person name="Qu L."/>
            <person name="Liu H."/>
            <person name="Sun Y."/>
            <person name="Le M."/>
            <person name="Wang Q."/>
            <person name="Wei S."/>
            <person name="Zheng Y."/>
            <person name="Lin W."/>
            <person name="Duan Y."/>
            <person name="Cao H."/>
            <person name="Xiong S."/>
            <person name="Wang X."/>
            <person name="Wei L."/>
            <person name="Li C."/>
            <person name="Ma Q."/>
            <person name="Ju M."/>
            <person name="Zhao R."/>
            <person name="Li G."/>
            <person name="Mu C."/>
            <person name="Tian Q."/>
            <person name="Mei H."/>
            <person name="Zhang T."/>
            <person name="Gao T."/>
            <person name="Zhang H."/>
        </authorList>
    </citation>
    <scope>NUCLEOTIDE SEQUENCE</scope>
    <source>
        <strain evidence="1">G02</strain>
    </source>
</reference>
<evidence type="ECO:0000313" key="1">
    <source>
        <dbReference type="EMBL" id="KAL0336648.1"/>
    </source>
</evidence>
<sequence length="64" mass="6756">MNAAGKWVCNWGFGAAAGLCRWVCRSGFGRRWVRGGDGHGRGFEAVAGTGKTEGKLKKKKANGS</sequence>
<comment type="caution">
    <text evidence="1">The sequence shown here is derived from an EMBL/GenBank/DDBJ whole genome shotgun (WGS) entry which is preliminary data.</text>
</comment>
<accession>A0AAW2N0E2</accession>
<organism evidence="1">
    <name type="scientific">Sesamum radiatum</name>
    <name type="common">Black benniseed</name>
    <dbReference type="NCBI Taxonomy" id="300843"/>
    <lineage>
        <taxon>Eukaryota</taxon>
        <taxon>Viridiplantae</taxon>
        <taxon>Streptophyta</taxon>
        <taxon>Embryophyta</taxon>
        <taxon>Tracheophyta</taxon>
        <taxon>Spermatophyta</taxon>
        <taxon>Magnoliopsida</taxon>
        <taxon>eudicotyledons</taxon>
        <taxon>Gunneridae</taxon>
        <taxon>Pentapetalae</taxon>
        <taxon>asterids</taxon>
        <taxon>lamiids</taxon>
        <taxon>Lamiales</taxon>
        <taxon>Pedaliaceae</taxon>
        <taxon>Sesamum</taxon>
    </lineage>
</organism>
<gene>
    <name evidence="1" type="ORF">Sradi_4876700</name>
</gene>
<proteinExistence type="predicted"/>
<dbReference type="EMBL" id="JACGWJ010000021">
    <property type="protein sequence ID" value="KAL0336648.1"/>
    <property type="molecule type" value="Genomic_DNA"/>
</dbReference>